<evidence type="ECO:0000313" key="1">
    <source>
        <dbReference type="EMBL" id="CAD9575413.1"/>
    </source>
</evidence>
<name>A0A7S2KHC2_9STRA</name>
<gene>
    <name evidence="1" type="ORF">SMAR0320_LOCUS1980</name>
</gene>
<proteinExistence type="predicted"/>
<accession>A0A7S2KHC2</accession>
<reference evidence="1" key="1">
    <citation type="submission" date="2021-01" db="EMBL/GenBank/DDBJ databases">
        <authorList>
            <person name="Corre E."/>
            <person name="Pelletier E."/>
            <person name="Niang G."/>
            <person name="Scheremetjew M."/>
            <person name="Finn R."/>
            <person name="Kale V."/>
            <person name="Holt S."/>
            <person name="Cochrane G."/>
            <person name="Meng A."/>
            <person name="Brown T."/>
            <person name="Cohen L."/>
        </authorList>
    </citation>
    <scope>NUCLEOTIDE SEQUENCE</scope>
    <source>
        <strain evidence="1">SM1012Den-03</strain>
    </source>
</reference>
<sequence length="1254" mass="142346">MGEKEGERQHELGFPTIRPSRRVLMSSCAAGHGCMQFVLLMKSRTPIHARGLSINQCAIADSSRRGFVTKLQGDFMAADWGAAVECIVDLGGNGLNTLYRYMELLPLMEAMKLPPLGGFSGVVLATIRNEGDAAAARGLISCWKPFLSILSMPGDWSRQKASHLLRIKNDNAKRLCFKLTHEEVGGVTTGAWRIWYVSTLSTLPDESDDEKKYKSASIRRSLQTSLDDTLGAIYPVPLLNKDGNVLEKGSEEIRDCYDAESLGPDISKMKPPERSFWIRAKSVRSPEKRVLRTVTPSELSCMWDYEGKLETKSLGDAAAQTMFEMRLQSPPGKVLRSLGHTAFDKLLKRKKGILRAPAVVESSNLRGLTKDISVGPLERLAETRVEAKLPDDAPVDFNLWALPNETKEEEAARHVLRALAVKWWASNIEAEARAWLATHAHDERDIEAVNNIVQRVKWASYWEWHRGSRLFFWRFPDEWREDARDGVEFFKAKPPPTGLYPNIPSESREAELATRKKIFKLKFRRYLEEGPVKLVIPRFSIVKATEGGVVTDIRVIWDCKANGHNRVLWAPGFMLPGGDDGENMLVKWLDRPVANYLDDVNCEVDYSQDERTYTKSMQFDVDVGEMFYNFGTHIKDRIYLGARYITTQPEGEIEPETFLRFTGLPFGGRPCPFNACQGQARILELCEGDRHEETNPFQWECVRLNLPTSKTWDPSMPRVMKLRKDGELATAQSSYVDDIRGAARDSPDLLPRSWEAARRLKRRMNYFGNQADERKFRPPTVHAGAWRGLIFSTGFPFPLKSTTGKKWIRFKDGLKWIISRADSVEFIETAELRRIAGLGVHITEVYTDARCYLKGFFNALEAFRSDRDVDGWRLQMMMDLAADLEDKDASTAQAMVDYPLLTKVTPELLIHAHALLKLFCSEEPLTLPIRPSHRDKYRYFIGDASAEGLGSAFQYPDLTLHGREGLWEEKFAEGGSNLREAQCQANHMLAEIKAGLHDGCEIWAFSDNAIWSMVFTKGSSTARHLFNLVLDLKAACYEHEVYLHTCHISGDRMIATGIDGWSRGDRDAGISLGYDLREFLPLDKSAFEWPGQTLKDWCKGWMGSQYSPPLDPEGWYGEGHLPGVHVWAPPPAAALEALKQISKSRLKRMSAVTHVFICPRLLYQEEWRRRFEKEMDIWFILSPGNVWSHTCFEPLVIGLSFPLSRQYPWLLRQERDKVVAIGRSLSELSKTSHLQVGDYLCKLWTSPRSLPSVL</sequence>
<protein>
    <submittedName>
        <fullName evidence="1">Uncharacterized protein</fullName>
    </submittedName>
</protein>
<dbReference type="EMBL" id="HBGZ01002897">
    <property type="protein sequence ID" value="CAD9575413.1"/>
    <property type="molecule type" value="Transcribed_RNA"/>
</dbReference>
<dbReference type="AlphaFoldDB" id="A0A7S2KHC2"/>
<organism evidence="1">
    <name type="scientific">Skeletonema marinoi</name>
    <dbReference type="NCBI Taxonomy" id="267567"/>
    <lineage>
        <taxon>Eukaryota</taxon>
        <taxon>Sar</taxon>
        <taxon>Stramenopiles</taxon>
        <taxon>Ochrophyta</taxon>
        <taxon>Bacillariophyta</taxon>
        <taxon>Coscinodiscophyceae</taxon>
        <taxon>Thalassiosirophycidae</taxon>
        <taxon>Thalassiosirales</taxon>
        <taxon>Skeletonemataceae</taxon>
        <taxon>Skeletonema</taxon>
        <taxon>Skeletonema marinoi-dohrnii complex</taxon>
    </lineage>
</organism>